<keyword evidence="2" id="KW-0503">Monooxygenase</keyword>
<dbReference type="InterPro" id="IPR052936">
    <property type="entry name" value="Jasmonate_Hydroxylase-like"/>
</dbReference>
<dbReference type="SUPFAM" id="SSF54909">
    <property type="entry name" value="Dimeric alpha+beta barrel"/>
    <property type="match status" value="1"/>
</dbReference>
<dbReference type="GO" id="GO:0004497">
    <property type="term" value="F:monooxygenase activity"/>
    <property type="evidence" value="ECO:0007669"/>
    <property type="project" value="UniProtKB-KW"/>
</dbReference>
<dbReference type="EMBL" id="BMPZ01000015">
    <property type="protein sequence ID" value="GGI92698.1"/>
    <property type="molecule type" value="Genomic_DNA"/>
</dbReference>
<evidence type="ECO:0000313" key="2">
    <source>
        <dbReference type="EMBL" id="GGI92698.1"/>
    </source>
</evidence>
<dbReference type="Gene3D" id="3.30.70.100">
    <property type="match status" value="1"/>
</dbReference>
<dbReference type="InterPro" id="IPR007138">
    <property type="entry name" value="ABM_dom"/>
</dbReference>
<gene>
    <name evidence="2" type="ORF">GCM10009332_32470</name>
</gene>
<reference evidence="2" key="1">
    <citation type="journal article" date="2014" name="Int. J. Syst. Evol. Microbiol.">
        <title>Complete genome sequence of Corynebacterium casei LMG S-19264T (=DSM 44701T), isolated from a smear-ripened cheese.</title>
        <authorList>
            <consortium name="US DOE Joint Genome Institute (JGI-PGF)"/>
            <person name="Walter F."/>
            <person name="Albersmeier A."/>
            <person name="Kalinowski J."/>
            <person name="Ruckert C."/>
        </authorList>
    </citation>
    <scope>NUCLEOTIDE SEQUENCE</scope>
    <source>
        <strain evidence="2">JCM 30804</strain>
    </source>
</reference>
<dbReference type="AlphaFoldDB" id="A0A917NEF3"/>
<name>A0A917NEF3_9GAMM</name>
<dbReference type="InterPro" id="IPR011008">
    <property type="entry name" value="Dimeric_a/b-barrel"/>
</dbReference>
<dbReference type="RefSeq" id="WP_188922929.1">
    <property type="nucleotide sequence ID" value="NZ_BMPZ01000015.1"/>
</dbReference>
<proteinExistence type="predicted"/>
<keyword evidence="2" id="KW-0560">Oxidoreductase</keyword>
<feature type="domain" description="ABM" evidence="1">
    <location>
        <begin position="1"/>
        <end position="71"/>
    </location>
</feature>
<dbReference type="Pfam" id="PF03992">
    <property type="entry name" value="ABM"/>
    <property type="match status" value="1"/>
</dbReference>
<sequence length="103" mass="11755">MIAVIFEVVPTEIGKVEYMNVANQMSEALKDRKGLISIERFQGLTDEGKVLSLSFWEDVESVTQWQNHVAHNLVVVTGVESNLFESYRIRLAEVFQDHTKEVS</sequence>
<dbReference type="Proteomes" id="UP000613743">
    <property type="component" value="Unassembled WGS sequence"/>
</dbReference>
<dbReference type="PANTHER" id="PTHR37811">
    <property type="entry name" value="BLL5343 PROTEIN"/>
    <property type="match status" value="1"/>
</dbReference>
<evidence type="ECO:0000313" key="3">
    <source>
        <dbReference type="Proteomes" id="UP000613743"/>
    </source>
</evidence>
<comment type="caution">
    <text evidence="2">The sequence shown here is derived from an EMBL/GenBank/DDBJ whole genome shotgun (WGS) entry which is preliminary data.</text>
</comment>
<dbReference type="PANTHER" id="PTHR37811:SF2">
    <property type="entry name" value="ABM DOMAIN-CONTAINING PROTEIN"/>
    <property type="match status" value="1"/>
</dbReference>
<keyword evidence="3" id="KW-1185">Reference proteome</keyword>
<reference evidence="2" key="2">
    <citation type="submission" date="2020-09" db="EMBL/GenBank/DDBJ databases">
        <authorList>
            <person name="Sun Q."/>
            <person name="Ohkuma M."/>
        </authorList>
    </citation>
    <scope>NUCLEOTIDE SEQUENCE</scope>
    <source>
        <strain evidence="2">JCM 30804</strain>
    </source>
</reference>
<protein>
    <submittedName>
        <fullName evidence="2">Antibiotic biosynthesis monooxygenase</fullName>
    </submittedName>
</protein>
<evidence type="ECO:0000259" key="1">
    <source>
        <dbReference type="Pfam" id="PF03992"/>
    </source>
</evidence>
<organism evidence="2 3">
    <name type="scientific">Shewanella gelidii</name>
    <dbReference type="NCBI Taxonomy" id="1642821"/>
    <lineage>
        <taxon>Bacteria</taxon>
        <taxon>Pseudomonadati</taxon>
        <taxon>Pseudomonadota</taxon>
        <taxon>Gammaproteobacteria</taxon>
        <taxon>Alteromonadales</taxon>
        <taxon>Shewanellaceae</taxon>
        <taxon>Shewanella</taxon>
    </lineage>
</organism>
<accession>A0A917NEF3</accession>